<dbReference type="GO" id="GO:0015209">
    <property type="term" value="F:cytosine transmembrane transporter activity"/>
    <property type="evidence" value="ECO:0007669"/>
    <property type="project" value="InterPro"/>
</dbReference>
<feature type="transmembrane region" description="Helical" evidence="6">
    <location>
        <begin position="211"/>
        <end position="229"/>
    </location>
</feature>
<evidence type="ECO:0000313" key="8">
    <source>
        <dbReference type="Proteomes" id="UP001065549"/>
    </source>
</evidence>
<evidence type="ECO:0000256" key="6">
    <source>
        <dbReference type="SAM" id="Phobius"/>
    </source>
</evidence>
<feature type="transmembrane region" description="Helical" evidence="6">
    <location>
        <begin position="250"/>
        <end position="272"/>
    </location>
</feature>
<dbReference type="GO" id="GO:0005886">
    <property type="term" value="C:plasma membrane"/>
    <property type="evidence" value="ECO:0007669"/>
    <property type="project" value="TreeGrafter"/>
</dbReference>
<accession>A0A9J6QN50</accession>
<feature type="transmembrane region" description="Helical" evidence="6">
    <location>
        <begin position="142"/>
        <end position="161"/>
    </location>
</feature>
<dbReference type="Pfam" id="PF02133">
    <property type="entry name" value="Transp_cyt_pur"/>
    <property type="match status" value="1"/>
</dbReference>
<dbReference type="RefSeq" id="WP_253019974.1">
    <property type="nucleotide sequence ID" value="NZ_JAOSHN010000003.1"/>
</dbReference>
<feature type="transmembrane region" description="Helical" evidence="6">
    <location>
        <begin position="103"/>
        <end position="122"/>
    </location>
</feature>
<evidence type="ECO:0000256" key="1">
    <source>
        <dbReference type="ARBA" id="ARBA00004141"/>
    </source>
</evidence>
<keyword evidence="5 6" id="KW-0472">Membrane</keyword>
<feature type="transmembrane region" description="Helical" evidence="6">
    <location>
        <begin position="396"/>
        <end position="420"/>
    </location>
</feature>
<dbReference type="Gene3D" id="1.10.4160.10">
    <property type="entry name" value="Hydantoin permease"/>
    <property type="match status" value="1"/>
</dbReference>
<feature type="transmembrane region" description="Helical" evidence="6">
    <location>
        <begin position="326"/>
        <end position="345"/>
    </location>
</feature>
<sequence>MANFNANQESQFGLLPILKGERQYNIFDNSCVNVGLAIASWCFMIGASMATFAGFWTCLWGTLAGNMISVLVMTWMPCLSSSKYGIDGYSGCISFMGVKGKNFILGCVAIFIVGWVIVLSTMFGRSISNITAAFVHADSMSYTFTTIMSIICVFIMFLVVWKGPVVIKKFNNIVAPMMIVVIIMLSIVLTVNIGWENIVAAEPTAPYPSKWVNFLVIVELNFGAGLSWWPEMGGLSRLCKTSRAAYWANLVGLVLAATIATAVGTAACLTLGTDDPTTWMLKLSGVTLGVIALLFIAIANITSAATDTYALCLGLKGTKLLQKVSWGKIVGVFSLIVAICLALGADWIYDHFYIMLGVTCVFYVPMTAIAVVDYFLLRKQKLEMRSLFNMTETSKYYFWGGINWVALIIFIAAALFYLVFFNPATLVVHKPFVYFTASFGTFVPTAVIYWFCAKSFLVKKGVGGYPSL</sequence>
<comment type="subcellular location">
    <subcellularLocation>
        <location evidence="1">Membrane</location>
        <topology evidence="1">Multi-pass membrane protein</topology>
    </subcellularLocation>
</comment>
<feature type="transmembrane region" description="Helical" evidence="6">
    <location>
        <begin position="53"/>
        <end position="76"/>
    </location>
</feature>
<dbReference type="InterPro" id="IPR030191">
    <property type="entry name" value="CodB"/>
</dbReference>
<proteinExistence type="inferred from homology"/>
<evidence type="ECO:0000313" key="7">
    <source>
        <dbReference type="EMBL" id="MCU7378593.1"/>
    </source>
</evidence>
<reference evidence="7" key="1">
    <citation type="submission" date="2022-09" db="EMBL/GenBank/DDBJ databases">
        <title>Culturomic study of gut microbiota in children with autism spectrum disorder.</title>
        <authorList>
            <person name="Efimov B.A."/>
            <person name="Chaplin A.V."/>
            <person name="Sokolova S.R."/>
            <person name="Pikina A.P."/>
            <person name="Korzhanova M."/>
            <person name="Belova V."/>
            <person name="Korostin D."/>
        </authorList>
    </citation>
    <scope>NUCLEOTIDE SEQUENCE</scope>
    <source>
        <strain evidence="7">ASD5510</strain>
    </source>
</reference>
<evidence type="ECO:0000256" key="4">
    <source>
        <dbReference type="ARBA" id="ARBA00022989"/>
    </source>
</evidence>
<dbReference type="AlphaFoldDB" id="A0A9J6QN50"/>
<comment type="caution">
    <text evidence="7">The sequence shown here is derived from an EMBL/GenBank/DDBJ whole genome shotgun (WGS) entry which is preliminary data.</text>
</comment>
<dbReference type="EMBL" id="JAOSHN010000003">
    <property type="protein sequence ID" value="MCU7378593.1"/>
    <property type="molecule type" value="Genomic_DNA"/>
</dbReference>
<keyword evidence="4 6" id="KW-1133">Transmembrane helix</keyword>
<keyword evidence="8" id="KW-1185">Reference proteome</keyword>
<comment type="similarity">
    <text evidence="2">Belongs to the purine-cytosine permease (2.A.39) family.</text>
</comment>
<evidence type="ECO:0000256" key="3">
    <source>
        <dbReference type="ARBA" id="ARBA00022692"/>
    </source>
</evidence>
<protein>
    <submittedName>
        <fullName evidence="7">Cytosine permease</fullName>
    </submittedName>
</protein>
<feature type="transmembrane region" description="Helical" evidence="6">
    <location>
        <begin position="284"/>
        <end position="305"/>
    </location>
</feature>
<dbReference type="PANTHER" id="PTHR30569">
    <property type="entry name" value="CYTOSINE TRANSPORTER CODB"/>
    <property type="match status" value="1"/>
</dbReference>
<evidence type="ECO:0000256" key="5">
    <source>
        <dbReference type="ARBA" id="ARBA00023136"/>
    </source>
</evidence>
<feature type="transmembrane region" description="Helical" evidence="6">
    <location>
        <begin position="351"/>
        <end position="376"/>
    </location>
</feature>
<name>A0A9J6QN50_9FIRM</name>
<feature type="transmembrane region" description="Helical" evidence="6">
    <location>
        <begin position="432"/>
        <end position="452"/>
    </location>
</feature>
<dbReference type="Proteomes" id="UP001065549">
    <property type="component" value="Unassembled WGS sequence"/>
</dbReference>
<feature type="transmembrane region" description="Helical" evidence="6">
    <location>
        <begin position="26"/>
        <end position="47"/>
    </location>
</feature>
<evidence type="ECO:0000256" key="2">
    <source>
        <dbReference type="ARBA" id="ARBA00008974"/>
    </source>
</evidence>
<keyword evidence="3 6" id="KW-0812">Transmembrane</keyword>
<organism evidence="7 8">
    <name type="scientific">Hominibacterium faecale</name>
    <dbReference type="NCBI Taxonomy" id="2839743"/>
    <lineage>
        <taxon>Bacteria</taxon>
        <taxon>Bacillati</taxon>
        <taxon>Bacillota</taxon>
        <taxon>Clostridia</taxon>
        <taxon>Peptostreptococcales</taxon>
        <taxon>Anaerovoracaceae</taxon>
        <taxon>Hominibacterium</taxon>
    </lineage>
</organism>
<dbReference type="PANTHER" id="PTHR30569:SF0">
    <property type="entry name" value="CYTOSINE PERMEASE"/>
    <property type="match status" value="1"/>
</dbReference>
<dbReference type="InterPro" id="IPR001248">
    <property type="entry name" value="Pur-cyt_permease"/>
</dbReference>
<feature type="transmembrane region" description="Helical" evidence="6">
    <location>
        <begin position="173"/>
        <end position="191"/>
    </location>
</feature>
<gene>
    <name evidence="7" type="ORF">OBO34_09530</name>
</gene>